<keyword evidence="2" id="KW-1185">Reference proteome</keyword>
<dbReference type="Proteomes" id="UP000308886">
    <property type="component" value="Unassembled WGS sequence"/>
</dbReference>
<dbReference type="EMBL" id="SRZC01000002">
    <property type="protein sequence ID" value="TGX83989.1"/>
    <property type="molecule type" value="Genomic_DNA"/>
</dbReference>
<reference evidence="1" key="1">
    <citation type="submission" date="2019-04" db="EMBL/GenBank/DDBJ databases">
        <title>Microbes associate with the intestines of laboratory mice.</title>
        <authorList>
            <person name="Navarre W."/>
            <person name="Wong E."/>
            <person name="Huang K."/>
            <person name="Tropini C."/>
            <person name="Ng K."/>
            <person name="Yu B."/>
        </authorList>
    </citation>
    <scope>NUCLEOTIDE SEQUENCE</scope>
    <source>
        <strain evidence="1">NM73_A23</strain>
    </source>
</reference>
<accession>A0AC61QTQ3</accession>
<evidence type="ECO:0000313" key="1">
    <source>
        <dbReference type="EMBL" id="TGX83989.1"/>
    </source>
</evidence>
<comment type="caution">
    <text evidence="1">The sequence shown here is derived from an EMBL/GenBank/DDBJ whole genome shotgun (WGS) entry which is preliminary data.</text>
</comment>
<evidence type="ECO:0000313" key="2">
    <source>
        <dbReference type="Proteomes" id="UP000308886"/>
    </source>
</evidence>
<organism evidence="1 2">
    <name type="scientific">Palleniella muris</name>
    <dbReference type="NCBI Taxonomy" id="3038145"/>
    <lineage>
        <taxon>Bacteria</taxon>
        <taxon>Pseudomonadati</taxon>
        <taxon>Bacteroidota</taxon>
        <taxon>Bacteroidia</taxon>
        <taxon>Bacteroidales</taxon>
        <taxon>Prevotellaceae</taxon>
        <taxon>Palleniella</taxon>
    </lineage>
</organism>
<protein>
    <submittedName>
        <fullName evidence="1">Antitoxin</fullName>
    </submittedName>
</protein>
<gene>
    <name evidence="1" type="ORF">E5358_02120</name>
</gene>
<name>A0AC61QTQ3_9BACT</name>
<proteinExistence type="predicted"/>
<sequence>MGKWATIFKGGKYIFNNPATRSLGGAVIHPQRTLVGAGRAVKTATVGAGVGYLGWEALVNDKPVVRTVADIAIGSDNVDAVVDTTSKTVDSVQETVRDVKESVSGLSGTVQQANSTFGGISDFLKNVCGGNGADMFGNFFSNIGKGNVSGLSIVGLLAAGLMIFGRFGWLGKIGGALLAMMLIGNNSHVAQVQENPQAENRQPGGRHR</sequence>